<evidence type="ECO:0000256" key="4">
    <source>
        <dbReference type="ARBA" id="ARBA00023024"/>
    </source>
</evidence>
<dbReference type="GO" id="GO:0006032">
    <property type="term" value="P:chitin catabolic process"/>
    <property type="evidence" value="ECO:0007669"/>
    <property type="project" value="UniProtKB-KW"/>
</dbReference>
<dbReference type="PANTHER" id="PTHR11177:SF317">
    <property type="entry name" value="CHITINASE 12-RELATED"/>
    <property type="match status" value="1"/>
</dbReference>
<dbReference type="PROSITE" id="PS01095">
    <property type="entry name" value="GH18_1"/>
    <property type="match status" value="1"/>
</dbReference>
<feature type="domain" description="GH18" evidence="9">
    <location>
        <begin position="29"/>
        <end position="373"/>
    </location>
</feature>
<dbReference type="PROSITE" id="PS51257">
    <property type="entry name" value="PROKAR_LIPOPROTEIN"/>
    <property type="match status" value="1"/>
</dbReference>
<dbReference type="Gene3D" id="3.20.20.80">
    <property type="entry name" value="Glycosidases"/>
    <property type="match status" value="1"/>
</dbReference>
<dbReference type="GO" id="GO:0005975">
    <property type="term" value="P:carbohydrate metabolic process"/>
    <property type="evidence" value="ECO:0007669"/>
    <property type="project" value="InterPro"/>
</dbReference>
<keyword evidence="11" id="KW-1185">Reference proteome</keyword>
<evidence type="ECO:0000259" key="9">
    <source>
        <dbReference type="PROSITE" id="PS51910"/>
    </source>
</evidence>
<evidence type="ECO:0000256" key="6">
    <source>
        <dbReference type="RuleBase" id="RU000489"/>
    </source>
</evidence>
<reference evidence="10 11" key="1">
    <citation type="submission" date="2019-02" db="EMBL/GenBank/DDBJ databases">
        <title>Deep-cultivation of Planctomycetes and their phenomic and genomic characterization uncovers novel biology.</title>
        <authorList>
            <person name="Wiegand S."/>
            <person name="Jogler M."/>
            <person name="Boedeker C."/>
            <person name="Pinto D."/>
            <person name="Vollmers J."/>
            <person name="Rivas-Marin E."/>
            <person name="Kohn T."/>
            <person name="Peeters S.H."/>
            <person name="Heuer A."/>
            <person name="Rast P."/>
            <person name="Oberbeckmann S."/>
            <person name="Bunk B."/>
            <person name="Jeske O."/>
            <person name="Meyerdierks A."/>
            <person name="Storesund J.E."/>
            <person name="Kallscheuer N."/>
            <person name="Luecker S."/>
            <person name="Lage O.M."/>
            <person name="Pohl T."/>
            <person name="Merkel B.J."/>
            <person name="Hornburger P."/>
            <person name="Mueller R.-W."/>
            <person name="Bruemmer F."/>
            <person name="Labrenz M."/>
            <person name="Spormann A.M."/>
            <person name="Op Den Camp H."/>
            <person name="Overmann J."/>
            <person name="Amann R."/>
            <person name="Jetten M.S.M."/>
            <person name="Mascher T."/>
            <person name="Medema M.H."/>
            <person name="Devos D.P."/>
            <person name="Kaster A.-K."/>
            <person name="Ovreas L."/>
            <person name="Rohde M."/>
            <person name="Galperin M.Y."/>
            <person name="Jogler C."/>
        </authorList>
    </citation>
    <scope>NUCLEOTIDE SEQUENCE [LARGE SCALE GENOMIC DNA]</scope>
    <source>
        <strain evidence="10 11">KOR34</strain>
    </source>
</reference>
<dbReference type="EC" id="3.2.1.14" evidence="2"/>
<evidence type="ECO:0000313" key="11">
    <source>
        <dbReference type="Proteomes" id="UP000316714"/>
    </source>
</evidence>
<dbReference type="Gene3D" id="3.10.50.10">
    <property type="match status" value="1"/>
</dbReference>
<evidence type="ECO:0000313" key="10">
    <source>
        <dbReference type="EMBL" id="TWT36948.1"/>
    </source>
</evidence>
<dbReference type="InterPro" id="IPR011583">
    <property type="entry name" value="Chitinase_II/V-like_cat"/>
</dbReference>
<evidence type="ECO:0000256" key="2">
    <source>
        <dbReference type="ARBA" id="ARBA00012729"/>
    </source>
</evidence>
<dbReference type="SMART" id="SM00636">
    <property type="entry name" value="Glyco_18"/>
    <property type="match status" value="1"/>
</dbReference>
<protein>
    <recommendedName>
        <fullName evidence="2">chitinase</fullName>
        <ecNumber evidence="2">3.2.1.14</ecNumber>
    </recommendedName>
</protein>
<dbReference type="GO" id="GO:0008061">
    <property type="term" value="F:chitin binding"/>
    <property type="evidence" value="ECO:0007669"/>
    <property type="project" value="InterPro"/>
</dbReference>
<dbReference type="EMBL" id="SIHJ01000001">
    <property type="protein sequence ID" value="TWT36948.1"/>
    <property type="molecule type" value="Genomic_DNA"/>
</dbReference>
<evidence type="ECO:0000256" key="1">
    <source>
        <dbReference type="ARBA" id="ARBA00000822"/>
    </source>
</evidence>
<gene>
    <name evidence="10" type="primary">chiB</name>
    <name evidence="10" type="ORF">KOR34_18930</name>
</gene>
<feature type="chain" id="PRO_5022755383" description="chitinase" evidence="8">
    <location>
        <begin position="25"/>
        <end position="373"/>
    </location>
</feature>
<dbReference type="InterPro" id="IPR029070">
    <property type="entry name" value="Chitinase_insertion_sf"/>
</dbReference>
<accession>A0A5C5VEA9</accession>
<comment type="catalytic activity">
    <reaction evidence="1">
        <text>Random endo-hydrolysis of N-acetyl-beta-D-glucosaminide (1-&gt;4)-beta-linkages in chitin and chitodextrins.</text>
        <dbReference type="EC" id="3.2.1.14"/>
    </reaction>
</comment>
<keyword evidence="4" id="KW-0146">Chitin degradation</keyword>
<comment type="similarity">
    <text evidence="7">Belongs to the glycosyl hydrolase 18 family.</text>
</comment>
<dbReference type="AlphaFoldDB" id="A0A5C5VEA9"/>
<dbReference type="InterPro" id="IPR001579">
    <property type="entry name" value="Glyco_hydro_18_chit_AS"/>
</dbReference>
<dbReference type="SUPFAM" id="SSF51445">
    <property type="entry name" value="(Trans)glycosidases"/>
    <property type="match status" value="1"/>
</dbReference>
<dbReference type="PROSITE" id="PS51910">
    <property type="entry name" value="GH18_2"/>
    <property type="match status" value="1"/>
</dbReference>
<evidence type="ECO:0000256" key="7">
    <source>
        <dbReference type="RuleBase" id="RU004453"/>
    </source>
</evidence>
<comment type="caution">
    <text evidence="10">The sequence shown here is derived from an EMBL/GenBank/DDBJ whole genome shotgun (WGS) entry which is preliminary data.</text>
</comment>
<keyword evidence="4" id="KW-0119">Carbohydrate metabolism</keyword>
<dbReference type="GO" id="GO:0008843">
    <property type="term" value="F:endochitinase activity"/>
    <property type="evidence" value="ECO:0007669"/>
    <property type="project" value="UniProtKB-EC"/>
</dbReference>
<proteinExistence type="inferred from homology"/>
<dbReference type="PANTHER" id="PTHR11177">
    <property type="entry name" value="CHITINASE"/>
    <property type="match status" value="1"/>
</dbReference>
<organism evidence="10 11">
    <name type="scientific">Posidoniimonas corsicana</name>
    <dbReference type="NCBI Taxonomy" id="1938618"/>
    <lineage>
        <taxon>Bacteria</taxon>
        <taxon>Pseudomonadati</taxon>
        <taxon>Planctomycetota</taxon>
        <taxon>Planctomycetia</taxon>
        <taxon>Pirellulales</taxon>
        <taxon>Lacipirellulaceae</taxon>
        <taxon>Posidoniimonas</taxon>
    </lineage>
</organism>
<keyword evidence="3 6" id="KW-0378">Hydrolase</keyword>
<evidence type="ECO:0000256" key="8">
    <source>
        <dbReference type="SAM" id="SignalP"/>
    </source>
</evidence>
<evidence type="ECO:0000256" key="5">
    <source>
        <dbReference type="ARBA" id="ARBA00023295"/>
    </source>
</evidence>
<dbReference type="InterPro" id="IPR017853">
    <property type="entry name" value="GH"/>
</dbReference>
<name>A0A5C5VEA9_9BACT</name>
<keyword evidence="8" id="KW-0732">Signal</keyword>
<sequence precursor="true">MVARRLAPLMILATALACATPATAQRTPRVFLGYYAAIGDLPIEQIPWRQLTHVSHAFLAVDSDGELVENDLVPSKRLTEAAHQNRVRVLLSLGGGKTAEGLTKIAQSPERLEAYAKSVTAAAIDNGYDGVDIDWESPHNQQTMEGFARLVKLLRGELDAAARRSRRRTPYLLTAAVPPSNHLGKWFDTGAIASRIDWFNVMAYDMSGPWERTAGHHAPLFPSPKDPERSWRSVQSAMEYWHKDRGVPKGKLIVGLPMYGRALPVSKPLEPLDPAKRQQHGALDFRKVRELVGQGWPAMWDHDSHAPWARPPAQRKSPLLICFDDRNSIDEKSKWAQQQGYRGLSFWAIHQDLMPDGAHWLLQSAYRAWPPAN</sequence>
<keyword evidence="4" id="KW-0624">Polysaccharide degradation</keyword>
<dbReference type="InterPro" id="IPR050314">
    <property type="entry name" value="Glycosyl_Hydrlase_18"/>
</dbReference>
<dbReference type="Proteomes" id="UP000316714">
    <property type="component" value="Unassembled WGS sequence"/>
</dbReference>
<dbReference type="InterPro" id="IPR001223">
    <property type="entry name" value="Glyco_hydro18_cat"/>
</dbReference>
<feature type="signal peptide" evidence="8">
    <location>
        <begin position="1"/>
        <end position="24"/>
    </location>
</feature>
<dbReference type="RefSeq" id="WP_197531278.1">
    <property type="nucleotide sequence ID" value="NZ_SIHJ01000001.1"/>
</dbReference>
<evidence type="ECO:0000256" key="3">
    <source>
        <dbReference type="ARBA" id="ARBA00022801"/>
    </source>
</evidence>
<dbReference type="Pfam" id="PF00704">
    <property type="entry name" value="Glyco_hydro_18"/>
    <property type="match status" value="1"/>
</dbReference>
<keyword evidence="5 6" id="KW-0326">Glycosidase</keyword>